<evidence type="ECO:0000313" key="6">
    <source>
        <dbReference type="EMBL" id="ODM12055.1"/>
    </source>
</evidence>
<evidence type="ECO:0000313" key="10">
    <source>
        <dbReference type="Proteomes" id="UP000094271"/>
    </source>
</evidence>
<dbReference type="Proteomes" id="UP000094869">
    <property type="component" value="Unassembled WGS sequence"/>
</dbReference>
<evidence type="ECO:0000313" key="5">
    <source>
        <dbReference type="EMBL" id="ODM07413.1"/>
    </source>
</evidence>
<dbReference type="Proteomes" id="UP000094271">
    <property type="component" value="Unassembled WGS sequence"/>
</dbReference>
<keyword evidence="2 5" id="KW-0238">DNA-binding</keyword>
<evidence type="ECO:0000313" key="11">
    <source>
        <dbReference type="Proteomes" id="UP000094869"/>
    </source>
</evidence>
<gene>
    <name evidence="6" type="ORF">BEH84_02670</name>
    <name evidence="8" type="ORF">BEI59_03115</name>
    <name evidence="5" type="ORF">BEI61_03303</name>
    <name evidence="7" type="ORF">BEI63_25775</name>
</gene>
<dbReference type="EMBL" id="MCGI01000002">
    <property type="protein sequence ID" value="ODM12055.1"/>
    <property type="molecule type" value="Genomic_DNA"/>
</dbReference>
<dbReference type="EMBL" id="MEHA01000002">
    <property type="protein sequence ID" value="ODR54933.1"/>
    <property type="molecule type" value="Genomic_DNA"/>
</dbReference>
<dbReference type="SUPFAM" id="SSF46785">
    <property type="entry name" value="Winged helix' DNA-binding domain"/>
    <property type="match status" value="1"/>
</dbReference>
<keyword evidence="1" id="KW-0805">Transcription regulation</keyword>
<dbReference type="OrthoDB" id="34291at2"/>
<keyword evidence="11" id="KW-1185">Reference proteome</keyword>
<feature type="domain" description="HTH marR-type" evidence="4">
    <location>
        <begin position="1"/>
        <end position="143"/>
    </location>
</feature>
<dbReference type="SMART" id="SM00347">
    <property type="entry name" value="HTH_MARR"/>
    <property type="match status" value="1"/>
</dbReference>
<dbReference type="PANTHER" id="PTHR35790">
    <property type="entry name" value="HTH-TYPE TRANSCRIPTIONAL REGULATOR PCHR"/>
    <property type="match status" value="1"/>
</dbReference>
<organism evidence="8 10">
    <name type="scientific">Eisenbergiella tayi</name>
    <dbReference type="NCBI Taxonomy" id="1432052"/>
    <lineage>
        <taxon>Bacteria</taxon>
        <taxon>Bacillati</taxon>
        <taxon>Bacillota</taxon>
        <taxon>Clostridia</taxon>
        <taxon>Lachnospirales</taxon>
        <taxon>Lachnospiraceae</taxon>
        <taxon>Eisenbergiella</taxon>
    </lineage>
</organism>
<name>A0A1E3UMP4_9FIRM</name>
<evidence type="ECO:0000256" key="2">
    <source>
        <dbReference type="ARBA" id="ARBA00023125"/>
    </source>
</evidence>
<dbReference type="Proteomes" id="UP000094067">
    <property type="component" value="Unassembled WGS sequence"/>
</dbReference>
<accession>A0A1E3UMP4</accession>
<reference evidence="8 10" key="3">
    <citation type="submission" date="2016-08" db="EMBL/GenBank/DDBJ databases">
        <authorList>
            <person name="Seilhamer J.J."/>
        </authorList>
    </citation>
    <scope>NUCLEOTIDE SEQUENCE [LARGE SCALE GENOMIC DNA]</scope>
    <source>
        <strain evidence="8 10">NML150140-1</strain>
    </source>
</reference>
<dbReference type="GeneID" id="93303992"/>
<dbReference type="InterPro" id="IPR036388">
    <property type="entry name" value="WH-like_DNA-bd_sf"/>
</dbReference>
<keyword evidence="3" id="KW-0804">Transcription</keyword>
<dbReference type="EMBL" id="MEHD01000043">
    <property type="protein sequence ID" value="ODR48263.1"/>
    <property type="molecule type" value="Genomic_DNA"/>
</dbReference>
<dbReference type="Gene3D" id="1.10.10.10">
    <property type="entry name" value="Winged helix-like DNA-binding domain superfamily/Winged helix DNA-binding domain"/>
    <property type="match status" value="1"/>
</dbReference>
<dbReference type="EMBL" id="MCGH01000002">
    <property type="protein sequence ID" value="ODM07413.1"/>
    <property type="molecule type" value="Genomic_DNA"/>
</dbReference>
<reference evidence="9 12" key="1">
    <citation type="submission" date="2016-07" db="EMBL/GenBank/DDBJ databases">
        <title>Characterization of isolates of Eisenbergiella tayi derived from blood cultures, using whole genome sequencing.</title>
        <authorList>
            <person name="Burdz T."/>
            <person name="Wiebe D."/>
            <person name="Huynh C."/>
            <person name="Bernard K."/>
        </authorList>
    </citation>
    <scope>NUCLEOTIDE SEQUENCE [LARGE SCALE GENOMIC DNA]</scope>
    <source>
        <strain evidence="5 9">NML 110608</strain>
        <strain evidence="6 12">NML 120489</strain>
    </source>
</reference>
<proteinExistence type="predicted"/>
<dbReference type="InterPro" id="IPR052067">
    <property type="entry name" value="Metal_resp_HTH_trans_reg"/>
</dbReference>
<dbReference type="Pfam" id="PF01047">
    <property type="entry name" value="MarR"/>
    <property type="match status" value="1"/>
</dbReference>
<evidence type="ECO:0000259" key="4">
    <source>
        <dbReference type="PROSITE" id="PS50995"/>
    </source>
</evidence>
<evidence type="ECO:0000313" key="8">
    <source>
        <dbReference type="EMBL" id="ODR54933.1"/>
    </source>
</evidence>
<comment type="caution">
    <text evidence="8">The sequence shown here is derived from an EMBL/GenBank/DDBJ whole genome shotgun (WGS) entry which is preliminary data.</text>
</comment>
<reference evidence="7 11" key="2">
    <citation type="submission" date="2016-08" db="EMBL/GenBank/DDBJ databases">
        <title>Characterization of Isolates of Eisenbergiella tayi Derived from Blood Cultures, Using Whole Genome Sequencing.</title>
        <authorList>
            <person name="Bernier A.-M."/>
            <person name="Burdz T."/>
            <person name="Wiebe D."/>
            <person name="Bernard K."/>
        </authorList>
    </citation>
    <scope>NUCLEOTIDE SEQUENCE [LARGE SCALE GENOMIC DNA]</scope>
    <source>
        <strain evidence="7 11">NML120146</strain>
    </source>
</reference>
<dbReference type="PROSITE" id="PS50995">
    <property type="entry name" value="HTH_MARR_2"/>
    <property type="match status" value="1"/>
</dbReference>
<dbReference type="PANTHER" id="PTHR35790:SF4">
    <property type="entry name" value="HTH-TYPE TRANSCRIPTIONAL REGULATOR PCHR"/>
    <property type="match status" value="1"/>
</dbReference>
<evidence type="ECO:0000313" key="7">
    <source>
        <dbReference type="EMBL" id="ODR48263.1"/>
    </source>
</evidence>
<evidence type="ECO:0000256" key="1">
    <source>
        <dbReference type="ARBA" id="ARBA00023015"/>
    </source>
</evidence>
<dbReference type="Proteomes" id="UP000095003">
    <property type="component" value="Unassembled WGS sequence"/>
</dbReference>
<dbReference type="AlphaFoldDB" id="A0A1E3UMP4"/>
<sequence>MNEPIDMDLICNVFLQTVNQYGQLEKHLHTADQELCLSEIHTVAAVGAQEGINITALAKKQGISKSAVSQMVSKLVKKGYIIKKPSPETENEVVLELTQKGEDVRAEHEKQHQWLQEQLSVIFEKYPPDTMDTLVRLFGDMQQLWKSLL</sequence>
<evidence type="ECO:0000256" key="3">
    <source>
        <dbReference type="ARBA" id="ARBA00023163"/>
    </source>
</evidence>
<evidence type="ECO:0000313" key="12">
    <source>
        <dbReference type="Proteomes" id="UP000095003"/>
    </source>
</evidence>
<dbReference type="InterPro" id="IPR000835">
    <property type="entry name" value="HTH_MarR-typ"/>
</dbReference>
<protein>
    <submittedName>
        <fullName evidence="5">DNA-binding transcriptional repressor MarR</fullName>
    </submittedName>
</protein>
<dbReference type="GO" id="GO:0003677">
    <property type="term" value="F:DNA binding"/>
    <property type="evidence" value="ECO:0007669"/>
    <property type="project" value="UniProtKB-KW"/>
</dbReference>
<dbReference type="GO" id="GO:0003700">
    <property type="term" value="F:DNA-binding transcription factor activity"/>
    <property type="evidence" value="ECO:0007669"/>
    <property type="project" value="InterPro"/>
</dbReference>
<evidence type="ECO:0000313" key="9">
    <source>
        <dbReference type="Proteomes" id="UP000094067"/>
    </source>
</evidence>
<dbReference type="InterPro" id="IPR036390">
    <property type="entry name" value="WH_DNA-bd_sf"/>
</dbReference>
<dbReference type="RefSeq" id="WP_069153066.1">
    <property type="nucleotide sequence ID" value="NZ_DAWDRA010000410.1"/>
</dbReference>